<feature type="transmembrane region" description="Helical" evidence="1">
    <location>
        <begin position="340"/>
        <end position="359"/>
    </location>
</feature>
<accession>A0ABT2TEA9</accession>
<dbReference type="PANTHER" id="PTHR37814:SF1">
    <property type="entry name" value="MEMBRANE PROTEIN"/>
    <property type="match status" value="1"/>
</dbReference>
<feature type="transmembrane region" description="Helical" evidence="1">
    <location>
        <begin position="7"/>
        <end position="26"/>
    </location>
</feature>
<gene>
    <name evidence="2" type="ORF">OCV51_10100</name>
</gene>
<dbReference type="EMBL" id="JAOQJX010000015">
    <property type="protein sequence ID" value="MCU6747999.1"/>
    <property type="molecule type" value="Genomic_DNA"/>
</dbReference>
<dbReference type="PANTHER" id="PTHR37814">
    <property type="entry name" value="CONSERVED MEMBRANE PROTEIN"/>
    <property type="match status" value="1"/>
</dbReference>
<dbReference type="InterPro" id="IPR038728">
    <property type="entry name" value="YkvI-like"/>
</dbReference>
<feature type="transmembrane region" description="Helical" evidence="1">
    <location>
        <begin position="213"/>
        <end position="233"/>
    </location>
</feature>
<reference evidence="2 3" key="1">
    <citation type="journal article" date="2021" name="ISME Commun">
        <title>Automated analysis of genomic sequences facilitates high-throughput and comprehensive description of bacteria.</title>
        <authorList>
            <person name="Hitch T.C.A."/>
        </authorList>
    </citation>
    <scope>NUCLEOTIDE SEQUENCE [LARGE SCALE GENOMIC DNA]</scope>
    <source>
        <strain evidence="2 3">H2_18</strain>
    </source>
</reference>
<evidence type="ECO:0000313" key="3">
    <source>
        <dbReference type="Proteomes" id="UP001652394"/>
    </source>
</evidence>
<feature type="transmembrane region" description="Helical" evidence="1">
    <location>
        <begin position="297"/>
        <end position="319"/>
    </location>
</feature>
<evidence type="ECO:0000313" key="2">
    <source>
        <dbReference type="EMBL" id="MCU6747999.1"/>
    </source>
</evidence>
<dbReference type="Proteomes" id="UP001652394">
    <property type="component" value="Unassembled WGS sequence"/>
</dbReference>
<feature type="transmembrane region" description="Helical" evidence="1">
    <location>
        <begin position="46"/>
        <end position="67"/>
    </location>
</feature>
<keyword evidence="1" id="KW-0472">Membrane</keyword>
<sequence length="410" mass="44096">MEKKKNAVSFMTVVTITGAVISYRIGAGFASGNECIQIFGSWGEDVGWAVLGAVLVLLLGAVGVYLLSYELQFDGSDDGYRAVGGKGFGKFVQIFTGIMLLLNFLTMFAGAGSLLNQQYGLPNWVGSTLAGVVTFISLLGGLKSLEKVLGSIGIIILVYLLVFGVVTLFTTEPNFDNIYGAKAAVEAGEIMQVNLFSLPPFSWIPGLAEHNNAFINGVVYGAEANFCSFPFLIMLAKRCKSKKEAVVCGLAGDLGYMFCVCVSLVVLMFNFDSIMNPVTYEMNPFPTLAAVTKLIPILAWTYAILCFLGVFTTISGYLFAVDEMVFKENITSRNSKIFQIGMIVIGILLGGVLPFSNMINVLLPVRGVVGILLIVLVFAALARVKKKSAVKEVEAEGIECESTEDATEHI</sequence>
<feature type="transmembrane region" description="Helical" evidence="1">
    <location>
        <begin position="88"/>
        <end position="109"/>
    </location>
</feature>
<name>A0ABT2TEA9_9FIRM</name>
<keyword evidence="3" id="KW-1185">Reference proteome</keyword>
<protein>
    <recommendedName>
        <fullName evidence="4">Branched-chain amino acid transport system carrier protein</fullName>
    </recommendedName>
</protein>
<feature type="transmembrane region" description="Helical" evidence="1">
    <location>
        <begin position="121"/>
        <end position="141"/>
    </location>
</feature>
<evidence type="ECO:0008006" key="4">
    <source>
        <dbReference type="Google" id="ProtNLM"/>
    </source>
</evidence>
<feature type="transmembrane region" description="Helical" evidence="1">
    <location>
        <begin position="148"/>
        <end position="169"/>
    </location>
</feature>
<evidence type="ECO:0000256" key="1">
    <source>
        <dbReference type="SAM" id="Phobius"/>
    </source>
</evidence>
<dbReference type="RefSeq" id="WP_059066132.1">
    <property type="nucleotide sequence ID" value="NZ_JAOQJX010000015.1"/>
</dbReference>
<feature type="transmembrane region" description="Helical" evidence="1">
    <location>
        <begin position="365"/>
        <end position="382"/>
    </location>
</feature>
<organism evidence="2 3">
    <name type="scientific">Faecalicatena acetigenes</name>
    <dbReference type="NCBI Taxonomy" id="2981790"/>
    <lineage>
        <taxon>Bacteria</taxon>
        <taxon>Bacillati</taxon>
        <taxon>Bacillota</taxon>
        <taxon>Clostridia</taxon>
        <taxon>Lachnospirales</taxon>
        <taxon>Lachnospiraceae</taxon>
        <taxon>Faecalicatena</taxon>
    </lineage>
</organism>
<feature type="transmembrane region" description="Helical" evidence="1">
    <location>
        <begin position="245"/>
        <end position="269"/>
    </location>
</feature>
<proteinExistence type="predicted"/>
<keyword evidence="1" id="KW-1133">Transmembrane helix</keyword>
<keyword evidence="1" id="KW-0812">Transmembrane</keyword>
<comment type="caution">
    <text evidence="2">The sequence shown here is derived from an EMBL/GenBank/DDBJ whole genome shotgun (WGS) entry which is preliminary data.</text>
</comment>